<gene>
    <name evidence="2" type="ORF">VNO80_25418</name>
</gene>
<keyword evidence="3" id="KW-1185">Reference proteome</keyword>
<proteinExistence type="predicted"/>
<evidence type="ECO:0000256" key="1">
    <source>
        <dbReference type="SAM" id="Phobius"/>
    </source>
</evidence>
<keyword evidence="1" id="KW-0812">Transmembrane</keyword>
<evidence type="ECO:0000313" key="3">
    <source>
        <dbReference type="Proteomes" id="UP001374584"/>
    </source>
</evidence>
<accession>A0AAN9LUS8</accession>
<keyword evidence="1" id="KW-1133">Transmembrane helix</keyword>
<sequence length="79" mass="7691">MARHFFLVHGGGANEGEEGLVLHSPPILLFLMIIASLSMISIIIFACGDDNKNTKPDRGGGGCGGGGCGGGCGGGGCGG</sequence>
<protein>
    <submittedName>
        <fullName evidence="2">Uncharacterized protein</fullName>
    </submittedName>
</protein>
<keyword evidence="1" id="KW-0472">Membrane</keyword>
<dbReference type="AlphaFoldDB" id="A0AAN9LUS8"/>
<dbReference type="PANTHER" id="PTHR37199">
    <property type="entry name" value="TRANSMEMBRANE PROTEIN"/>
    <property type="match status" value="1"/>
</dbReference>
<dbReference type="EMBL" id="JAYMYR010000009">
    <property type="protein sequence ID" value="KAK7342464.1"/>
    <property type="molecule type" value="Genomic_DNA"/>
</dbReference>
<organism evidence="2 3">
    <name type="scientific">Phaseolus coccineus</name>
    <name type="common">Scarlet runner bean</name>
    <name type="synonym">Phaseolus multiflorus</name>
    <dbReference type="NCBI Taxonomy" id="3886"/>
    <lineage>
        <taxon>Eukaryota</taxon>
        <taxon>Viridiplantae</taxon>
        <taxon>Streptophyta</taxon>
        <taxon>Embryophyta</taxon>
        <taxon>Tracheophyta</taxon>
        <taxon>Spermatophyta</taxon>
        <taxon>Magnoliopsida</taxon>
        <taxon>eudicotyledons</taxon>
        <taxon>Gunneridae</taxon>
        <taxon>Pentapetalae</taxon>
        <taxon>rosids</taxon>
        <taxon>fabids</taxon>
        <taxon>Fabales</taxon>
        <taxon>Fabaceae</taxon>
        <taxon>Papilionoideae</taxon>
        <taxon>50 kb inversion clade</taxon>
        <taxon>NPAAA clade</taxon>
        <taxon>indigoferoid/millettioid clade</taxon>
        <taxon>Phaseoleae</taxon>
        <taxon>Phaseolus</taxon>
    </lineage>
</organism>
<evidence type="ECO:0000313" key="2">
    <source>
        <dbReference type="EMBL" id="KAK7342464.1"/>
    </source>
</evidence>
<dbReference type="PANTHER" id="PTHR37199:SF5">
    <property type="entry name" value="TRANSMEMBRANE PROTEIN"/>
    <property type="match status" value="1"/>
</dbReference>
<name>A0AAN9LUS8_PHACN</name>
<comment type="caution">
    <text evidence="2">The sequence shown here is derived from an EMBL/GenBank/DDBJ whole genome shotgun (WGS) entry which is preliminary data.</text>
</comment>
<feature type="transmembrane region" description="Helical" evidence="1">
    <location>
        <begin position="27"/>
        <end position="48"/>
    </location>
</feature>
<dbReference type="Proteomes" id="UP001374584">
    <property type="component" value="Unassembled WGS sequence"/>
</dbReference>
<reference evidence="2 3" key="1">
    <citation type="submission" date="2024-01" db="EMBL/GenBank/DDBJ databases">
        <title>The genomes of 5 underutilized Papilionoideae crops provide insights into root nodulation and disease resistanc.</title>
        <authorList>
            <person name="Jiang F."/>
        </authorList>
    </citation>
    <scope>NUCLEOTIDE SEQUENCE [LARGE SCALE GENOMIC DNA]</scope>
    <source>
        <strain evidence="2">JINMINGXINNONG_FW02</strain>
        <tissue evidence="2">Leaves</tissue>
    </source>
</reference>